<keyword evidence="5 12" id="KW-1133">Transmembrane helix</keyword>
<comment type="similarity">
    <text evidence="10 12">Belongs to the fluoride channel Fluc/FEX (TC 1.A.43) family.</text>
</comment>
<feature type="transmembrane region" description="Helical" evidence="12">
    <location>
        <begin position="71"/>
        <end position="89"/>
    </location>
</feature>
<dbReference type="HAMAP" id="MF_00454">
    <property type="entry name" value="FluC"/>
    <property type="match status" value="1"/>
</dbReference>
<comment type="activity regulation">
    <text evidence="12">Na(+) is not transported, but it plays an essential structural role and its presence is essential for fluoride channel function.</text>
</comment>
<dbReference type="GO" id="GO:0140114">
    <property type="term" value="P:cellular detoxification of fluoride"/>
    <property type="evidence" value="ECO:0007669"/>
    <property type="project" value="UniProtKB-UniRule"/>
</dbReference>
<evidence type="ECO:0000256" key="2">
    <source>
        <dbReference type="ARBA" id="ARBA00022475"/>
    </source>
</evidence>
<dbReference type="GO" id="GO:0062054">
    <property type="term" value="F:fluoride channel activity"/>
    <property type="evidence" value="ECO:0007669"/>
    <property type="project" value="UniProtKB-UniRule"/>
</dbReference>
<dbReference type="AlphaFoldDB" id="A0A1X6Z2F0"/>
<dbReference type="EMBL" id="FWFP01000004">
    <property type="protein sequence ID" value="SLN38939.1"/>
    <property type="molecule type" value="Genomic_DNA"/>
</dbReference>
<dbReference type="Pfam" id="PF02537">
    <property type="entry name" value="CRCB"/>
    <property type="match status" value="1"/>
</dbReference>
<comment type="function">
    <text evidence="12">Fluoride-specific ion channel. Important for reducing fluoride concentration in the cell, thus reducing its toxicity.</text>
</comment>
<evidence type="ECO:0000256" key="4">
    <source>
        <dbReference type="ARBA" id="ARBA00022692"/>
    </source>
</evidence>
<feature type="binding site" evidence="12">
    <location>
        <position position="80"/>
    </location>
    <ligand>
        <name>Na(+)</name>
        <dbReference type="ChEBI" id="CHEBI:29101"/>
        <note>structural</note>
    </ligand>
</feature>
<keyword evidence="3" id="KW-0997">Cell inner membrane</keyword>
<dbReference type="GO" id="GO:0046872">
    <property type="term" value="F:metal ion binding"/>
    <property type="evidence" value="ECO:0007669"/>
    <property type="project" value="UniProtKB-KW"/>
</dbReference>
<keyword evidence="12" id="KW-0813">Transport</keyword>
<evidence type="ECO:0000313" key="14">
    <source>
        <dbReference type="Proteomes" id="UP000193778"/>
    </source>
</evidence>
<gene>
    <name evidence="12" type="primary">fluC</name>
    <name evidence="12" type="synonym">crcB</name>
    <name evidence="13" type="ORF">RUM8411_01729</name>
</gene>
<keyword evidence="2 12" id="KW-1003">Cell membrane</keyword>
<keyword evidence="9 12" id="KW-0407">Ion channel</keyword>
<evidence type="ECO:0000256" key="10">
    <source>
        <dbReference type="ARBA" id="ARBA00035120"/>
    </source>
</evidence>
<keyword evidence="14" id="KW-1185">Reference proteome</keyword>
<protein>
    <recommendedName>
        <fullName evidence="12">Fluoride-specific ion channel FluC</fullName>
    </recommendedName>
</protein>
<feature type="binding site" evidence="12">
    <location>
        <position position="83"/>
    </location>
    <ligand>
        <name>Na(+)</name>
        <dbReference type="ChEBI" id="CHEBI:29101"/>
        <note>structural</note>
    </ligand>
</feature>
<proteinExistence type="inferred from homology"/>
<evidence type="ECO:0000256" key="7">
    <source>
        <dbReference type="ARBA" id="ARBA00023065"/>
    </source>
</evidence>
<accession>A0A1X6Z2F0</accession>
<dbReference type="PANTHER" id="PTHR28259">
    <property type="entry name" value="FLUORIDE EXPORT PROTEIN 1-RELATED"/>
    <property type="match status" value="1"/>
</dbReference>
<keyword evidence="8 12" id="KW-0472">Membrane</keyword>
<dbReference type="GO" id="GO:0005886">
    <property type="term" value="C:plasma membrane"/>
    <property type="evidence" value="ECO:0007669"/>
    <property type="project" value="UniProtKB-SubCell"/>
</dbReference>
<evidence type="ECO:0000256" key="6">
    <source>
        <dbReference type="ARBA" id="ARBA00023053"/>
    </source>
</evidence>
<evidence type="ECO:0000256" key="1">
    <source>
        <dbReference type="ARBA" id="ARBA00004651"/>
    </source>
</evidence>
<feature type="transmembrane region" description="Helical" evidence="12">
    <location>
        <begin position="39"/>
        <end position="59"/>
    </location>
</feature>
<evidence type="ECO:0000256" key="12">
    <source>
        <dbReference type="HAMAP-Rule" id="MF_00454"/>
    </source>
</evidence>
<keyword evidence="6 12" id="KW-0915">Sodium</keyword>
<name>A0A1X6Z2F0_9RHOB</name>
<evidence type="ECO:0000256" key="5">
    <source>
        <dbReference type="ARBA" id="ARBA00022989"/>
    </source>
</evidence>
<keyword evidence="12" id="KW-0479">Metal-binding</keyword>
<comment type="catalytic activity">
    <reaction evidence="11">
        <text>fluoride(in) = fluoride(out)</text>
        <dbReference type="Rhea" id="RHEA:76159"/>
        <dbReference type="ChEBI" id="CHEBI:17051"/>
    </reaction>
    <physiologicalReaction direction="left-to-right" evidence="11">
        <dbReference type="Rhea" id="RHEA:76160"/>
    </physiologicalReaction>
</comment>
<evidence type="ECO:0000256" key="9">
    <source>
        <dbReference type="ARBA" id="ARBA00023303"/>
    </source>
</evidence>
<keyword evidence="7 12" id="KW-0406">Ion transport</keyword>
<comment type="subcellular location">
    <subcellularLocation>
        <location evidence="1 12">Cell membrane</location>
        <topology evidence="1 12">Multi-pass membrane protein</topology>
    </subcellularLocation>
</comment>
<organism evidence="13 14">
    <name type="scientific">Ruegeria meonggei</name>
    <dbReference type="NCBI Taxonomy" id="1446476"/>
    <lineage>
        <taxon>Bacteria</taxon>
        <taxon>Pseudomonadati</taxon>
        <taxon>Pseudomonadota</taxon>
        <taxon>Alphaproteobacteria</taxon>
        <taxon>Rhodobacterales</taxon>
        <taxon>Roseobacteraceae</taxon>
        <taxon>Ruegeria</taxon>
    </lineage>
</organism>
<dbReference type="Proteomes" id="UP000193778">
    <property type="component" value="Unassembled WGS sequence"/>
</dbReference>
<reference evidence="14" key="1">
    <citation type="submission" date="2017-03" db="EMBL/GenBank/DDBJ databases">
        <authorList>
            <person name="Rodrigo-Torres L."/>
            <person name="Arahal R.D."/>
            <person name="Lucena T."/>
        </authorList>
    </citation>
    <scope>NUCLEOTIDE SEQUENCE [LARGE SCALE GENOMIC DNA]</scope>
    <source>
        <strain evidence="14">CECT 8411</strain>
    </source>
</reference>
<dbReference type="InterPro" id="IPR003691">
    <property type="entry name" value="FluC"/>
</dbReference>
<feature type="transmembrane region" description="Helical" evidence="12">
    <location>
        <begin position="101"/>
        <end position="124"/>
    </location>
</feature>
<evidence type="ECO:0000313" key="13">
    <source>
        <dbReference type="EMBL" id="SLN38939.1"/>
    </source>
</evidence>
<dbReference type="RefSeq" id="WP_234995174.1">
    <property type="nucleotide sequence ID" value="NZ_FWFP01000004.1"/>
</dbReference>
<evidence type="ECO:0000256" key="8">
    <source>
        <dbReference type="ARBA" id="ARBA00023136"/>
    </source>
</evidence>
<dbReference type="PANTHER" id="PTHR28259:SF1">
    <property type="entry name" value="FLUORIDE EXPORT PROTEIN 1-RELATED"/>
    <property type="match status" value="1"/>
</dbReference>
<sequence>MTQTRPAVRTLVLMFTAVFVGGAVGSVLREVFAAQIPGAPILTATFGINIVACFILGWLYSIRHRVHAHVVHLGAVGFCGGLSTFSSFVAELERLASSHLWVAVSAAGLETTLGLGAAILGEVVGRRRNGPKASE</sequence>
<evidence type="ECO:0000256" key="3">
    <source>
        <dbReference type="ARBA" id="ARBA00022519"/>
    </source>
</evidence>
<keyword evidence="4 12" id="KW-0812">Transmembrane</keyword>
<evidence type="ECO:0000256" key="11">
    <source>
        <dbReference type="ARBA" id="ARBA00035585"/>
    </source>
</evidence>